<accession>A0A286ECC8</accession>
<comment type="caution">
    <text evidence="1">Lacks conserved residue(s) required for the propagation of feature annotation.</text>
</comment>
<protein>
    <recommendedName>
        <fullName evidence="1">Ribosomal RNA small subunit methyltransferase J</fullName>
        <ecNumber evidence="1">2.1.1.242</ecNumber>
    </recommendedName>
    <alternativeName>
        <fullName evidence="1">16S rRNA m2G1516 methyltransferase</fullName>
    </alternativeName>
    <alternativeName>
        <fullName evidence="1">rRNA (guanine-N(2)-)-methyltransferase</fullName>
    </alternativeName>
</protein>
<dbReference type="Gene3D" id="3.40.50.150">
    <property type="entry name" value="Vaccinia Virus protein VP39"/>
    <property type="match status" value="1"/>
</dbReference>
<dbReference type="Pfam" id="PF04445">
    <property type="entry name" value="SAM_MT"/>
    <property type="match status" value="1"/>
</dbReference>
<organism evidence="2 3">
    <name type="scientific">Alysiella filiformis DSM 16848</name>
    <dbReference type="NCBI Taxonomy" id="1120981"/>
    <lineage>
        <taxon>Bacteria</taxon>
        <taxon>Pseudomonadati</taxon>
        <taxon>Pseudomonadota</taxon>
        <taxon>Betaproteobacteria</taxon>
        <taxon>Neisseriales</taxon>
        <taxon>Neisseriaceae</taxon>
        <taxon>Alysiella</taxon>
    </lineage>
</organism>
<dbReference type="Proteomes" id="UP000219669">
    <property type="component" value="Unassembled WGS sequence"/>
</dbReference>
<dbReference type="EC" id="2.1.1.242" evidence="1"/>
<keyword evidence="1 2" id="KW-0489">Methyltransferase</keyword>
<keyword evidence="1 2" id="KW-0808">Transferase</keyword>
<reference evidence="2 3" key="1">
    <citation type="submission" date="2017-09" db="EMBL/GenBank/DDBJ databases">
        <authorList>
            <person name="Ehlers B."/>
            <person name="Leendertz F.H."/>
        </authorList>
    </citation>
    <scope>NUCLEOTIDE SEQUENCE [LARGE SCALE GENOMIC DNA]</scope>
    <source>
        <strain evidence="2 3">DSM 16848</strain>
    </source>
</reference>
<dbReference type="InterPro" id="IPR007536">
    <property type="entry name" value="16SrRNA_methylTrfase_J"/>
</dbReference>
<dbReference type="HAMAP" id="MF_01523">
    <property type="entry name" value="16SrRNA_methyltr_J"/>
    <property type="match status" value="1"/>
</dbReference>
<keyword evidence="1" id="KW-0698">rRNA processing</keyword>
<proteinExistence type="inferred from homology"/>
<feature type="binding site" evidence="1">
    <location>
        <begin position="141"/>
        <end position="142"/>
    </location>
    <ligand>
        <name>S-adenosyl-L-methionine</name>
        <dbReference type="ChEBI" id="CHEBI:59789"/>
    </ligand>
</feature>
<comment type="function">
    <text evidence="1">Specifically methylates the guanosine in position 1516 of 16S rRNA.</text>
</comment>
<evidence type="ECO:0000256" key="1">
    <source>
        <dbReference type="HAMAP-Rule" id="MF_01523"/>
    </source>
</evidence>
<dbReference type="CDD" id="cd02440">
    <property type="entry name" value="AdoMet_MTases"/>
    <property type="match status" value="1"/>
</dbReference>
<keyword evidence="1" id="KW-0949">S-adenosyl-L-methionine</keyword>
<evidence type="ECO:0000313" key="2">
    <source>
        <dbReference type="EMBL" id="SOD68587.1"/>
    </source>
</evidence>
<dbReference type="PANTHER" id="PTHR36112:SF1">
    <property type="entry name" value="RIBOSOMAL RNA SMALL SUBUNIT METHYLTRANSFERASE J"/>
    <property type="match status" value="1"/>
</dbReference>
<dbReference type="InterPro" id="IPR029063">
    <property type="entry name" value="SAM-dependent_MTases_sf"/>
</dbReference>
<keyword evidence="3" id="KW-1185">Reference proteome</keyword>
<gene>
    <name evidence="1" type="primary">rsmJ</name>
    <name evidence="2" type="ORF">SAMN02746062_01325</name>
</gene>
<dbReference type="GO" id="GO:0005737">
    <property type="term" value="C:cytoplasm"/>
    <property type="evidence" value="ECO:0007669"/>
    <property type="project" value="UniProtKB-SubCell"/>
</dbReference>
<feature type="binding site" evidence="1">
    <location>
        <position position="213"/>
    </location>
    <ligand>
        <name>S-adenosyl-L-methionine</name>
        <dbReference type="ChEBI" id="CHEBI:59789"/>
    </ligand>
</feature>
<evidence type="ECO:0000313" key="3">
    <source>
        <dbReference type="Proteomes" id="UP000219669"/>
    </source>
</evidence>
<keyword evidence="1" id="KW-0963">Cytoplasm</keyword>
<dbReference type="EMBL" id="OCNF01000009">
    <property type="protein sequence ID" value="SOD68587.1"/>
    <property type="molecule type" value="Genomic_DNA"/>
</dbReference>
<comment type="catalytic activity">
    <reaction evidence="1">
        <text>guanosine(1516) in 16S rRNA + S-adenosyl-L-methionine = N(2)-methylguanosine(1516) in 16S rRNA + S-adenosyl-L-homocysteine + H(+)</text>
        <dbReference type="Rhea" id="RHEA:43220"/>
        <dbReference type="Rhea" id="RHEA-COMP:10412"/>
        <dbReference type="Rhea" id="RHEA-COMP:10413"/>
        <dbReference type="ChEBI" id="CHEBI:15378"/>
        <dbReference type="ChEBI" id="CHEBI:57856"/>
        <dbReference type="ChEBI" id="CHEBI:59789"/>
        <dbReference type="ChEBI" id="CHEBI:74269"/>
        <dbReference type="ChEBI" id="CHEBI:74481"/>
        <dbReference type="EC" id="2.1.1.242"/>
    </reaction>
</comment>
<dbReference type="SUPFAM" id="SSF53335">
    <property type="entry name" value="S-adenosyl-L-methionine-dependent methyltransferases"/>
    <property type="match status" value="1"/>
</dbReference>
<comment type="similarity">
    <text evidence="1">Belongs to the methyltransferase superfamily. RsmJ family.</text>
</comment>
<dbReference type="PANTHER" id="PTHR36112">
    <property type="entry name" value="RIBOSOMAL RNA SMALL SUBUNIT METHYLTRANSFERASE J"/>
    <property type="match status" value="1"/>
</dbReference>
<dbReference type="AlphaFoldDB" id="A0A286ECC8"/>
<sequence>MFFATQTVPLFAFLKSKSPKAKNLFCGVMKGSLKFATIAFFFSKHANMNATIYSHFSHLPDYLAHFAHFSANTLPEHGVYLLYDESGLSLAKVGEKGRVQVDFASGAAQYRRTKGGGELIAKAVNHTTRPTVWDATGGLGRDSFVLASLGLHVQMFEQNPAVFALLQDGWQRAQMLPETAEIVSRMVLVHADFAQIAPQMLAQHARPDVVYLDPMYPERQKSAAVKKEMAYFHELVGLPEPQADDNLFQAARQIAKKRVVVKRPRLGEFLCGVKPAYQYEGKSTRFDVYLPFQAA</sequence>
<dbReference type="GO" id="GO:0008990">
    <property type="term" value="F:rRNA (guanine-N2-)-methyltransferase activity"/>
    <property type="evidence" value="ECO:0007669"/>
    <property type="project" value="UniProtKB-UniRule"/>
</dbReference>
<comment type="subcellular location">
    <subcellularLocation>
        <location evidence="1">Cytoplasm</location>
    </subcellularLocation>
</comment>
<name>A0A286ECC8_9NEIS</name>